<evidence type="ECO:0008006" key="8">
    <source>
        <dbReference type="Google" id="ProtNLM"/>
    </source>
</evidence>
<evidence type="ECO:0000313" key="6">
    <source>
        <dbReference type="EMBL" id="GFH59564.1"/>
    </source>
</evidence>
<evidence type="ECO:0000259" key="4">
    <source>
        <dbReference type="PROSITE" id="PS50035"/>
    </source>
</evidence>
<dbReference type="InterPro" id="IPR041664">
    <property type="entry name" value="AAA_16"/>
</dbReference>
<dbReference type="PANTHER" id="PTHR16305">
    <property type="entry name" value="TESTICULAR SOLUBLE ADENYLYL CYCLASE"/>
    <property type="match status" value="1"/>
</dbReference>
<feature type="domain" description="Guanylate cyclase" evidence="5">
    <location>
        <begin position="560"/>
        <end position="690"/>
    </location>
</feature>
<dbReference type="GO" id="GO:0035556">
    <property type="term" value="P:intracellular signal transduction"/>
    <property type="evidence" value="ECO:0007669"/>
    <property type="project" value="InterPro"/>
</dbReference>
<feature type="compositionally biased region" description="Low complexity" evidence="3">
    <location>
        <begin position="264"/>
        <end position="278"/>
    </location>
</feature>
<feature type="domain" description="PLD phosphodiesterase" evidence="4">
    <location>
        <begin position="598"/>
        <end position="626"/>
    </location>
</feature>
<feature type="domain" description="Guanylate cyclase" evidence="5">
    <location>
        <begin position="186"/>
        <end position="239"/>
    </location>
</feature>
<dbReference type="Gene3D" id="1.25.40.10">
    <property type="entry name" value="Tetratricopeptide repeat domain"/>
    <property type="match status" value="1"/>
</dbReference>
<dbReference type="CDD" id="cd07302">
    <property type="entry name" value="CHD"/>
    <property type="match status" value="2"/>
</dbReference>
<organism evidence="6 7">
    <name type="scientific">Chaetoceros tenuissimus</name>
    <dbReference type="NCBI Taxonomy" id="426638"/>
    <lineage>
        <taxon>Eukaryota</taxon>
        <taxon>Sar</taxon>
        <taxon>Stramenopiles</taxon>
        <taxon>Ochrophyta</taxon>
        <taxon>Bacillariophyta</taxon>
        <taxon>Coscinodiscophyceae</taxon>
        <taxon>Chaetocerotophycidae</taxon>
        <taxon>Chaetocerotales</taxon>
        <taxon>Chaetocerotaceae</taxon>
        <taxon>Chaetoceros</taxon>
    </lineage>
</organism>
<dbReference type="Gene3D" id="3.40.50.300">
    <property type="entry name" value="P-loop containing nucleotide triphosphate hydrolases"/>
    <property type="match status" value="1"/>
</dbReference>
<protein>
    <recommendedName>
        <fullName evidence="8">Guanylate cyclase domain-containing protein</fullName>
    </recommendedName>
</protein>
<proteinExistence type="predicted"/>
<dbReference type="PROSITE" id="PS50125">
    <property type="entry name" value="GUANYLATE_CYCLASE_2"/>
    <property type="match status" value="2"/>
</dbReference>
<dbReference type="Proteomes" id="UP001054902">
    <property type="component" value="Unassembled WGS sequence"/>
</dbReference>
<evidence type="ECO:0000256" key="1">
    <source>
        <dbReference type="ARBA" id="ARBA00022741"/>
    </source>
</evidence>
<keyword evidence="7" id="KW-1185">Reference proteome</keyword>
<keyword evidence="2" id="KW-0067">ATP-binding</keyword>
<feature type="region of interest" description="Disordered" evidence="3">
    <location>
        <begin position="246"/>
        <end position="338"/>
    </location>
</feature>
<sequence length="1665" mass="186112">MTDNSSIGKEEFLGESKQMEQESLRRSSPKSHQEEQHININTDDLPLTESTSMEQQQLNEEPKRRGSLHVSIVSTLSNPMEEDSQEEKKDIFPNGDLEQDDDALADRIAQMMSLTQPNRGVSKQGSSIFGETLAKRAVTIDAIHRYSRHVPNCVLKDVYSEATLADTNVVIAQSNTTPKSQKYQAALLFIDMSGFTKLSQALDVESLSKAINSYFQAIVDEVVSHGGDILKFAGDAIFAEWRVEVEDEESITPPSTPGKKGNMRSSTRNITTRGGTRRSSMEYTPESILTSARGGNRRRSMETSSSRAPSARIRQRPSGKTLNRMSSSASISSESAHDPENLMNMEDCVHAAACCGAAIVNKCADYPIYEEMISGGQGPLVATLNVHCGLGAGEMAGVHVGDDILRREYLVVGEPIDQVAEACDTAQLGEIRIAGEALKYLNKGQPYKMQMTLEKGEKSKLIASRKTSYFNKKRRSVWSLDGKIRKPTTPKPQTMSLPIEEMSDLSLSKFHHLLSLYVHPVVLGDKDEKVDLRKSMKSTKKLINSGDQKQATDAELRSVFTLFVMPKMEAKISQDPKQNQLLFKKLNNIMTTVSSILDSFKGHLRQYIVDDKGIVLIGTFGLRGATFTNMIAERALPTCRYIHDVLQEDLKIECQVGGTLGKVYCGVVGGVKRHEYAVLGPSVNLSARLMGNKNNPGVLVDDAVRRKARGSNFISFPPVKAKGYEDLVPVFKPLTAKEARWGRVNPKFVGRKKELDLIYKLALATTKKDSTSKMLFVWGESGSGKSAFIVSAISKARSLLLQKKKRSVVTRNATSERDSLIPFSLFRHIFRDVLSEKPISDDSTLGSKSKNDDGFSLSSGSTFAGNAQIIRRLTEICDEMGAPRGFLEIVGQHLLGDNKGKVTTLEKAPEMDEIIEFMAKVFIRSTDHAEGVILALDDVQWMDSLSWKVVHRILETSKNVLIVCGSRLKESHPLSVTDECWGKLTGEYAEKKLFREITIAELNEDDIREMAALSFGCNPDEVDDNFCEDVFSHSGGMPFFTSEILDNCVKKKQCGKLKNGLVGWLGKDRDALSFANIEELFLQRIDHLDDFTRKVLQFGAILGMTFDSDDLLNLALELSKPTEDERKEFISAFHQSVQAAIEEGILTELFIEPDDDDEVQINQIDPHSPYEEQSNTNGYVEYSFHQTIWRRLILSLLLDSYVQNIHRHIAMMIERQYPVLEDRYYRTNVKLFTHHKGSHDTLKTAEVALHIGNEFKNLGMTDQSVKVYDGAIELWLHEEAPDGTERVAGFSPLVLESLDEQNLVSLVSLMTRLGQSLGSMAKQTQDALNRAVDQFQNALKILEYAPISSEVKDRSFTFPIYSGLFFLLKFGIICDPSDVATTELDLVSKFVAETKLHGDPVHYGRALAMQGETCHRYGRFEEAIESHVKLKQVYDVEKHSALVVAAYASDRCAQNFGVTSNCYVLTGQIDKALEIADHIEFELMPHMNLKNVHNSAVTLFPILWMLKDNGQIERSYNLFKKYLKEPFDQFYGKDGSTPFLPTFKPFQVLFDTCLYMEKDNEGDSKMIDESYFDWALNIDNMKCFPRSEVAIGNFGRGPMSISAEACLYLAKITKDDDKKMEILKNGATLAELTTSGIDGSNGPKNHFAYLQIKGVHDEIKFLLDG</sequence>
<dbReference type="InterPro" id="IPR001054">
    <property type="entry name" value="A/G_cyclase"/>
</dbReference>
<dbReference type="GO" id="GO:0005737">
    <property type="term" value="C:cytoplasm"/>
    <property type="evidence" value="ECO:0007669"/>
    <property type="project" value="TreeGrafter"/>
</dbReference>
<dbReference type="SUPFAM" id="SSF52540">
    <property type="entry name" value="P-loop containing nucleoside triphosphate hydrolases"/>
    <property type="match status" value="1"/>
</dbReference>
<dbReference type="Gene3D" id="3.30.70.1230">
    <property type="entry name" value="Nucleotide cyclase"/>
    <property type="match status" value="2"/>
</dbReference>
<dbReference type="InterPro" id="IPR011990">
    <property type="entry name" value="TPR-like_helical_dom_sf"/>
</dbReference>
<dbReference type="GO" id="GO:0009190">
    <property type="term" value="P:cyclic nucleotide biosynthetic process"/>
    <property type="evidence" value="ECO:0007669"/>
    <property type="project" value="InterPro"/>
</dbReference>
<dbReference type="InterPro" id="IPR029787">
    <property type="entry name" value="Nucleotide_cyclase"/>
</dbReference>
<dbReference type="InterPro" id="IPR001736">
    <property type="entry name" value="PLipase_D/transphosphatidylase"/>
</dbReference>
<accession>A0AAD3DBI2</accession>
<dbReference type="Pfam" id="PF00211">
    <property type="entry name" value="Guanylate_cyc"/>
    <property type="match status" value="1"/>
</dbReference>
<gene>
    <name evidence="6" type="ORF">CTEN210_16040</name>
</gene>
<feature type="compositionally biased region" description="Basic and acidic residues" evidence="3">
    <location>
        <begin position="8"/>
        <end position="37"/>
    </location>
</feature>
<dbReference type="Pfam" id="PF13191">
    <property type="entry name" value="AAA_16"/>
    <property type="match status" value="1"/>
</dbReference>
<dbReference type="GO" id="GO:0004016">
    <property type="term" value="F:adenylate cyclase activity"/>
    <property type="evidence" value="ECO:0007669"/>
    <property type="project" value="TreeGrafter"/>
</dbReference>
<keyword evidence="1" id="KW-0547">Nucleotide-binding</keyword>
<evidence type="ECO:0000256" key="3">
    <source>
        <dbReference type="SAM" id="MobiDB-lite"/>
    </source>
</evidence>
<dbReference type="SUPFAM" id="SSF55073">
    <property type="entry name" value="Nucleotide cyclase"/>
    <property type="match status" value="2"/>
</dbReference>
<reference evidence="6 7" key="1">
    <citation type="journal article" date="2021" name="Sci. Rep.">
        <title>The genome of the diatom Chaetoceros tenuissimus carries an ancient integrated fragment of an extant virus.</title>
        <authorList>
            <person name="Hongo Y."/>
            <person name="Kimura K."/>
            <person name="Takaki Y."/>
            <person name="Yoshida Y."/>
            <person name="Baba S."/>
            <person name="Kobayashi G."/>
            <person name="Nagasaki K."/>
            <person name="Hano T."/>
            <person name="Tomaru Y."/>
        </authorList>
    </citation>
    <scope>NUCLEOTIDE SEQUENCE [LARGE SCALE GENOMIC DNA]</scope>
    <source>
        <strain evidence="6 7">NIES-3715</strain>
    </source>
</reference>
<dbReference type="PANTHER" id="PTHR16305:SF28">
    <property type="entry name" value="GUANYLATE CYCLASE DOMAIN-CONTAINING PROTEIN"/>
    <property type="match status" value="1"/>
</dbReference>
<feature type="region of interest" description="Disordered" evidence="3">
    <location>
        <begin position="1"/>
        <end position="97"/>
    </location>
</feature>
<dbReference type="EMBL" id="BLLK01000069">
    <property type="protein sequence ID" value="GFH59564.1"/>
    <property type="molecule type" value="Genomic_DNA"/>
</dbReference>
<evidence type="ECO:0000313" key="7">
    <source>
        <dbReference type="Proteomes" id="UP001054902"/>
    </source>
</evidence>
<name>A0AAD3DBI2_9STRA</name>
<dbReference type="PROSITE" id="PS50035">
    <property type="entry name" value="PLD"/>
    <property type="match status" value="1"/>
</dbReference>
<dbReference type="InterPro" id="IPR027417">
    <property type="entry name" value="P-loop_NTPase"/>
</dbReference>
<comment type="caution">
    <text evidence="6">The sequence shown here is derived from an EMBL/GenBank/DDBJ whole genome shotgun (WGS) entry which is preliminary data.</text>
</comment>
<dbReference type="GO" id="GO:0005524">
    <property type="term" value="F:ATP binding"/>
    <property type="evidence" value="ECO:0007669"/>
    <property type="project" value="UniProtKB-KW"/>
</dbReference>
<evidence type="ECO:0000256" key="2">
    <source>
        <dbReference type="ARBA" id="ARBA00022840"/>
    </source>
</evidence>
<feature type="compositionally biased region" description="Polar residues" evidence="3">
    <location>
        <begin position="38"/>
        <end position="59"/>
    </location>
</feature>
<evidence type="ECO:0000259" key="5">
    <source>
        <dbReference type="PROSITE" id="PS50125"/>
    </source>
</evidence>